<gene>
    <name evidence="1" type="ORF">METZ01_LOCUS330380</name>
</gene>
<feature type="non-terminal residue" evidence="1">
    <location>
        <position position="233"/>
    </location>
</feature>
<dbReference type="EMBL" id="UINC01110188">
    <property type="protein sequence ID" value="SVC77526.1"/>
    <property type="molecule type" value="Genomic_DNA"/>
</dbReference>
<dbReference type="AlphaFoldDB" id="A0A382PWC6"/>
<accession>A0A382PWC6</accession>
<protein>
    <recommendedName>
        <fullName evidence="2">DUF4034 domain-containing protein</fullName>
    </recommendedName>
</protein>
<reference evidence="1" key="1">
    <citation type="submission" date="2018-05" db="EMBL/GenBank/DDBJ databases">
        <authorList>
            <person name="Lanie J.A."/>
            <person name="Ng W.-L."/>
            <person name="Kazmierczak K.M."/>
            <person name="Andrzejewski T.M."/>
            <person name="Davidsen T.M."/>
            <person name="Wayne K.J."/>
            <person name="Tettelin H."/>
            <person name="Glass J.I."/>
            <person name="Rusch D."/>
            <person name="Podicherti R."/>
            <person name="Tsui H.-C.T."/>
            <person name="Winkler M.E."/>
        </authorList>
    </citation>
    <scope>NUCLEOTIDE SEQUENCE</scope>
</reference>
<organism evidence="1">
    <name type="scientific">marine metagenome</name>
    <dbReference type="NCBI Taxonomy" id="408172"/>
    <lineage>
        <taxon>unclassified sequences</taxon>
        <taxon>metagenomes</taxon>
        <taxon>ecological metagenomes</taxon>
    </lineage>
</organism>
<name>A0A382PWC6_9ZZZZ</name>
<sequence>MSRYSAKVLANSLPAVGASLCLLVLSAVFSQPNWIDDFGDYLVKHHSRVLKSKNEEILQHLKSGQTENVMTFLDEPFWQNVLKGDRNYPAKRLLLSNLCSQLYKDKDYHNLRRWASEWQRLDERDIEAIAYWYYALHHSSDRHEEGLRGLIREYNRFPKHERLYLLLIAAYRENGNSQAAETLLAERAKEIAGRISSGWELFWKIGIKQDKHKLHSRVYSISSNADGMHYIPF</sequence>
<evidence type="ECO:0000313" key="1">
    <source>
        <dbReference type="EMBL" id="SVC77526.1"/>
    </source>
</evidence>
<dbReference type="InterPro" id="IPR011990">
    <property type="entry name" value="TPR-like_helical_dom_sf"/>
</dbReference>
<proteinExistence type="predicted"/>
<evidence type="ECO:0008006" key="2">
    <source>
        <dbReference type="Google" id="ProtNLM"/>
    </source>
</evidence>
<dbReference type="SUPFAM" id="SSF48452">
    <property type="entry name" value="TPR-like"/>
    <property type="match status" value="1"/>
</dbReference>